<dbReference type="AlphaFoldDB" id="A0AA88DZL5"/>
<comment type="caution">
    <text evidence="2">The sequence shown here is derived from an EMBL/GenBank/DDBJ whole genome shotgun (WGS) entry which is preliminary data.</text>
</comment>
<feature type="compositionally biased region" description="Basic and acidic residues" evidence="1">
    <location>
        <begin position="1"/>
        <end position="12"/>
    </location>
</feature>
<keyword evidence="3" id="KW-1185">Reference proteome</keyword>
<dbReference type="Proteomes" id="UP001187192">
    <property type="component" value="Unassembled WGS sequence"/>
</dbReference>
<evidence type="ECO:0000313" key="3">
    <source>
        <dbReference type="Proteomes" id="UP001187192"/>
    </source>
</evidence>
<protein>
    <submittedName>
        <fullName evidence="2">Uncharacterized protein</fullName>
    </submittedName>
</protein>
<evidence type="ECO:0000256" key="1">
    <source>
        <dbReference type="SAM" id="MobiDB-lite"/>
    </source>
</evidence>
<accession>A0AA88DZL5</accession>
<name>A0AA88DZL5_FICCA</name>
<gene>
    <name evidence="2" type="ORF">TIFTF001_034282</name>
</gene>
<feature type="compositionally biased region" description="Polar residues" evidence="1">
    <location>
        <begin position="35"/>
        <end position="53"/>
    </location>
</feature>
<sequence>MSLTGKGERQEGDTMTTEPPHQEPDSDYVEGDTALANSNLRMGSDPLATTTASHPCDHDRMS</sequence>
<evidence type="ECO:0000313" key="2">
    <source>
        <dbReference type="EMBL" id="GMN65207.1"/>
    </source>
</evidence>
<feature type="region of interest" description="Disordered" evidence="1">
    <location>
        <begin position="1"/>
        <end position="62"/>
    </location>
</feature>
<organism evidence="2 3">
    <name type="scientific">Ficus carica</name>
    <name type="common">Common fig</name>
    <dbReference type="NCBI Taxonomy" id="3494"/>
    <lineage>
        <taxon>Eukaryota</taxon>
        <taxon>Viridiplantae</taxon>
        <taxon>Streptophyta</taxon>
        <taxon>Embryophyta</taxon>
        <taxon>Tracheophyta</taxon>
        <taxon>Spermatophyta</taxon>
        <taxon>Magnoliopsida</taxon>
        <taxon>eudicotyledons</taxon>
        <taxon>Gunneridae</taxon>
        <taxon>Pentapetalae</taxon>
        <taxon>rosids</taxon>
        <taxon>fabids</taxon>
        <taxon>Rosales</taxon>
        <taxon>Moraceae</taxon>
        <taxon>Ficeae</taxon>
        <taxon>Ficus</taxon>
    </lineage>
</organism>
<proteinExistence type="predicted"/>
<dbReference type="EMBL" id="BTGU01000220">
    <property type="protein sequence ID" value="GMN65207.1"/>
    <property type="molecule type" value="Genomic_DNA"/>
</dbReference>
<reference evidence="2" key="1">
    <citation type="submission" date="2023-07" db="EMBL/GenBank/DDBJ databases">
        <title>draft genome sequence of fig (Ficus carica).</title>
        <authorList>
            <person name="Takahashi T."/>
            <person name="Nishimura K."/>
        </authorList>
    </citation>
    <scope>NUCLEOTIDE SEQUENCE</scope>
</reference>